<accession>A0A426XP98</accession>
<gene>
    <name evidence="2" type="ORF">B296_00008141</name>
</gene>
<dbReference type="Proteomes" id="UP000287651">
    <property type="component" value="Unassembled WGS sequence"/>
</dbReference>
<evidence type="ECO:0000313" key="3">
    <source>
        <dbReference type="Proteomes" id="UP000287651"/>
    </source>
</evidence>
<protein>
    <submittedName>
        <fullName evidence="2">Uncharacterized protein</fullName>
    </submittedName>
</protein>
<evidence type="ECO:0000313" key="2">
    <source>
        <dbReference type="EMBL" id="RRT41333.1"/>
    </source>
</evidence>
<feature type="compositionally biased region" description="Basic and acidic residues" evidence="1">
    <location>
        <begin position="37"/>
        <end position="48"/>
    </location>
</feature>
<feature type="region of interest" description="Disordered" evidence="1">
    <location>
        <begin position="28"/>
        <end position="62"/>
    </location>
</feature>
<evidence type="ECO:0000256" key="1">
    <source>
        <dbReference type="SAM" id="MobiDB-lite"/>
    </source>
</evidence>
<reference evidence="2 3" key="1">
    <citation type="journal article" date="2014" name="Agronomy (Basel)">
        <title>A Draft Genome Sequence for Ensete ventricosum, the Drought-Tolerant Tree Against Hunger.</title>
        <authorList>
            <person name="Harrison J."/>
            <person name="Moore K.A."/>
            <person name="Paszkiewicz K."/>
            <person name="Jones T."/>
            <person name="Grant M."/>
            <person name="Ambacheew D."/>
            <person name="Muzemil S."/>
            <person name="Studholme D.J."/>
        </authorList>
    </citation>
    <scope>NUCLEOTIDE SEQUENCE [LARGE SCALE GENOMIC DNA]</scope>
</reference>
<comment type="caution">
    <text evidence="2">The sequence shown here is derived from an EMBL/GenBank/DDBJ whole genome shotgun (WGS) entry which is preliminary data.</text>
</comment>
<dbReference type="EMBL" id="AMZH03018660">
    <property type="protein sequence ID" value="RRT41333.1"/>
    <property type="molecule type" value="Genomic_DNA"/>
</dbReference>
<sequence>MIKLHPVGSTGVGRYLFWDQRIKGRSGLGLRSSGGAEEQRMRWVDRGRSRARVAGTRKEHSRQAYGPGNWEYFTKDATEPVSGFVCRPIPAAIRWAN</sequence>
<proteinExistence type="predicted"/>
<dbReference type="AlphaFoldDB" id="A0A426XP98"/>
<name>A0A426XP98_ENSVE</name>
<organism evidence="2 3">
    <name type="scientific">Ensete ventricosum</name>
    <name type="common">Abyssinian banana</name>
    <name type="synonym">Musa ensete</name>
    <dbReference type="NCBI Taxonomy" id="4639"/>
    <lineage>
        <taxon>Eukaryota</taxon>
        <taxon>Viridiplantae</taxon>
        <taxon>Streptophyta</taxon>
        <taxon>Embryophyta</taxon>
        <taxon>Tracheophyta</taxon>
        <taxon>Spermatophyta</taxon>
        <taxon>Magnoliopsida</taxon>
        <taxon>Liliopsida</taxon>
        <taxon>Zingiberales</taxon>
        <taxon>Musaceae</taxon>
        <taxon>Ensete</taxon>
    </lineage>
</organism>